<accession>A0ABZ2PVK6</accession>
<proteinExistence type="predicted"/>
<gene>
    <name evidence="1" type="ORF">IHE29_06625</name>
</gene>
<evidence type="ECO:0000313" key="1">
    <source>
        <dbReference type="EMBL" id="WXK38973.1"/>
    </source>
</evidence>
<protein>
    <submittedName>
        <fullName evidence="1">Uncharacterized protein</fullName>
    </submittedName>
</protein>
<reference evidence="1 2" key="1">
    <citation type="submission" date="2020-09" db="EMBL/GenBank/DDBJ databases">
        <title>Genome sequences of Mycetohabitans spp.</title>
        <authorList>
            <person name="Carter M.E."/>
            <person name="Carpenter S.C.D."/>
            <person name="Bogdanove A.J."/>
        </authorList>
    </citation>
    <scope>NUCLEOTIDE SEQUENCE [LARGE SCALE GENOMIC DNA]</scope>
    <source>
        <strain evidence="1 2">B12</strain>
    </source>
</reference>
<name>A0ABZ2PVK6_9BURK</name>
<dbReference type="RefSeq" id="WP_013435812.1">
    <property type="nucleotide sequence ID" value="NZ_CP062176.1"/>
</dbReference>
<dbReference type="Proteomes" id="UP001493153">
    <property type="component" value="Chromosome"/>
</dbReference>
<dbReference type="EMBL" id="CP062176">
    <property type="protein sequence ID" value="WXK38973.1"/>
    <property type="molecule type" value="Genomic_DNA"/>
</dbReference>
<keyword evidence="2" id="KW-1185">Reference proteome</keyword>
<evidence type="ECO:0000313" key="2">
    <source>
        <dbReference type="Proteomes" id="UP001493153"/>
    </source>
</evidence>
<sequence>MHPNTDGPTLHNVTPSQAWELMSSHFGFQFDAQISDVLHEVLALPRR</sequence>
<organism evidence="1 2">
    <name type="scientific">Mycetohabitans rhizoxinica</name>
    <dbReference type="NCBI Taxonomy" id="412963"/>
    <lineage>
        <taxon>Bacteria</taxon>
        <taxon>Pseudomonadati</taxon>
        <taxon>Pseudomonadota</taxon>
        <taxon>Betaproteobacteria</taxon>
        <taxon>Burkholderiales</taxon>
        <taxon>Burkholderiaceae</taxon>
        <taxon>Mycetohabitans</taxon>
    </lineage>
</organism>